<keyword evidence="2" id="KW-1185">Reference proteome</keyword>
<dbReference type="STRING" id="84531.LA76x_4920"/>
<sequence length="362" mass="39589">MRVLLIEDEQDFIVRVQAGGAASEGIDVLTASQSGLLELKGTFDDSGPIEEQLVAKLQALVTRERVDLVMLDTDLSRQHGLLSTQTEYRQAFQILGIPVCRYNKGHHPTGLMDLELLRRVTKEGDNAIFIPRELLAANLDLADSLMPRLEGIWRGFNTMRELIEARPELLQGDLGPAGILANLLGRVGLQADLLGYTTQSSNFFAGCAAEGVTRSVHYGAQLSYWLYNFVLAFPGPILNPVAAAAFVNLSTDSFELPATQALVAHCRYTGPFDALGPYYWKEDLAAMVDKVGGDIARAPALEGQPLERVDPEGHAMAYYCVLTRKAIRQDEAAVNPDWVPAGASLSRISESEFDELGPMLRS</sequence>
<evidence type="ECO:0000313" key="1">
    <source>
        <dbReference type="EMBL" id="ALN83022.1"/>
    </source>
</evidence>
<dbReference type="AlphaFoldDB" id="A0A0S2FHN3"/>
<evidence type="ECO:0000313" key="2">
    <source>
        <dbReference type="Proteomes" id="UP000060787"/>
    </source>
</evidence>
<protein>
    <submittedName>
        <fullName evidence="1">Uncharacterized protein</fullName>
    </submittedName>
</protein>
<dbReference type="PATRIC" id="fig|84531.8.peg.4904"/>
<proteinExistence type="predicted"/>
<dbReference type="EMBL" id="CP011129">
    <property type="protein sequence ID" value="ALN83022.1"/>
    <property type="molecule type" value="Genomic_DNA"/>
</dbReference>
<reference evidence="1 2" key="1">
    <citation type="journal article" date="2015" name="BMC Genomics">
        <title>Comparative genomics and metabolic profiling of the genus Lysobacter.</title>
        <authorList>
            <person name="de Bruijn I."/>
            <person name="Cheng X."/>
            <person name="de Jager V."/>
            <person name="Exposito R.G."/>
            <person name="Watrous J."/>
            <person name="Patel N."/>
            <person name="Postma J."/>
            <person name="Dorrestein P.C."/>
            <person name="Kobayashi D."/>
            <person name="Raaijmakers J.M."/>
        </authorList>
    </citation>
    <scope>NUCLEOTIDE SEQUENCE [LARGE SCALE GENOMIC DNA]</scope>
    <source>
        <strain evidence="1 2">76</strain>
    </source>
</reference>
<accession>A0A0S2FHN3</accession>
<dbReference type="RefSeq" id="WP_057919580.1">
    <property type="nucleotide sequence ID" value="NZ_CP011129.1"/>
</dbReference>
<dbReference type="Proteomes" id="UP000060787">
    <property type="component" value="Chromosome"/>
</dbReference>
<organism evidence="1 2">
    <name type="scientific">Lysobacter antibioticus</name>
    <dbReference type="NCBI Taxonomy" id="84531"/>
    <lineage>
        <taxon>Bacteria</taxon>
        <taxon>Pseudomonadati</taxon>
        <taxon>Pseudomonadota</taxon>
        <taxon>Gammaproteobacteria</taxon>
        <taxon>Lysobacterales</taxon>
        <taxon>Lysobacteraceae</taxon>
        <taxon>Lysobacter</taxon>
    </lineage>
</organism>
<name>A0A0S2FHN3_LYSAN</name>
<gene>
    <name evidence="1" type="ORF">LA76x_4920</name>
</gene>
<dbReference type="KEGG" id="lab:LA76x_4920"/>